<evidence type="ECO:0000259" key="4">
    <source>
        <dbReference type="PROSITE" id="PS01124"/>
    </source>
</evidence>
<dbReference type="PRINTS" id="PR00032">
    <property type="entry name" value="HTHARAC"/>
</dbReference>
<dbReference type="Gene3D" id="3.20.80.10">
    <property type="entry name" value="Regulatory factor, effector binding domain"/>
    <property type="match status" value="1"/>
</dbReference>
<feature type="domain" description="HTH araC/xylS-type" evidence="4">
    <location>
        <begin position="14"/>
        <end position="113"/>
    </location>
</feature>
<sequence>MTTRSTDAYRRRFQETLQYIDTHLSEDVTVDRLSQIAAFSKHHFLRQFSELFGMGVYKYVQLSRLKRASYRLAFRHEQSVLHIALESGYDNPESFARAFKRSTGQTPTEFRRQPQWTSWQETYEILADLRKTHMKMTHQLQDVKIVDFKATDVGVLEHHGDPALIGDSIAQFIAWRKHNHLHPTQSATFNILYEDPADVSPADFQLDLCAAVDRQTDDEHYGVIRKTIPAGRCAVLRHVGSDDHLGQSISFLYQEWLPQSGEEPRDFPLFLQRVHFYPDVPENEMILDLYLPLK</sequence>
<accession>A0A3S0WRF7</accession>
<keyword evidence="6" id="KW-1185">Reference proteome</keyword>
<dbReference type="SUPFAM" id="SSF55136">
    <property type="entry name" value="Probable bacterial effector-binding domain"/>
    <property type="match status" value="1"/>
</dbReference>
<dbReference type="InterPro" id="IPR020449">
    <property type="entry name" value="Tscrpt_reg_AraC-type_HTH"/>
</dbReference>
<dbReference type="SMART" id="SM00871">
    <property type="entry name" value="AraC_E_bind"/>
    <property type="match status" value="1"/>
</dbReference>
<dbReference type="RefSeq" id="WP_126672148.1">
    <property type="nucleotide sequence ID" value="NZ_RYZR01000002.1"/>
</dbReference>
<protein>
    <submittedName>
        <fullName evidence="5">Helix-turn-helix domain-containing protein</fullName>
    </submittedName>
</protein>
<evidence type="ECO:0000313" key="6">
    <source>
        <dbReference type="Proteomes" id="UP000267077"/>
    </source>
</evidence>
<dbReference type="Gene3D" id="1.10.10.60">
    <property type="entry name" value="Homeodomain-like"/>
    <property type="match status" value="2"/>
</dbReference>
<dbReference type="InterPro" id="IPR029442">
    <property type="entry name" value="GyrI-like"/>
</dbReference>
<organism evidence="5 6">
    <name type="scientific">Dyella dinghuensis</name>
    <dbReference type="NCBI Taxonomy" id="1920169"/>
    <lineage>
        <taxon>Bacteria</taxon>
        <taxon>Pseudomonadati</taxon>
        <taxon>Pseudomonadota</taxon>
        <taxon>Gammaproteobacteria</taxon>
        <taxon>Lysobacterales</taxon>
        <taxon>Rhodanobacteraceae</taxon>
        <taxon>Dyella</taxon>
    </lineage>
</organism>
<dbReference type="PANTHER" id="PTHR40055:SF1">
    <property type="entry name" value="TRANSCRIPTIONAL REGULATOR YGIV-RELATED"/>
    <property type="match status" value="1"/>
</dbReference>
<evidence type="ECO:0000256" key="3">
    <source>
        <dbReference type="ARBA" id="ARBA00023163"/>
    </source>
</evidence>
<evidence type="ECO:0000313" key="5">
    <source>
        <dbReference type="EMBL" id="RUL66650.1"/>
    </source>
</evidence>
<dbReference type="PROSITE" id="PS01124">
    <property type="entry name" value="HTH_ARAC_FAMILY_2"/>
    <property type="match status" value="1"/>
</dbReference>
<keyword evidence="3" id="KW-0804">Transcription</keyword>
<dbReference type="InterPro" id="IPR011256">
    <property type="entry name" value="Reg_factor_effector_dom_sf"/>
</dbReference>
<dbReference type="InterPro" id="IPR050908">
    <property type="entry name" value="SmbC-like"/>
</dbReference>
<gene>
    <name evidence="5" type="ORF">EKH79_02200</name>
</gene>
<dbReference type="InterPro" id="IPR009057">
    <property type="entry name" value="Homeodomain-like_sf"/>
</dbReference>
<keyword evidence="1" id="KW-0805">Transcription regulation</keyword>
<proteinExistence type="predicted"/>
<dbReference type="SMART" id="SM00342">
    <property type="entry name" value="HTH_ARAC"/>
    <property type="match status" value="1"/>
</dbReference>
<dbReference type="Pfam" id="PF12833">
    <property type="entry name" value="HTH_18"/>
    <property type="match status" value="1"/>
</dbReference>
<dbReference type="PANTHER" id="PTHR40055">
    <property type="entry name" value="TRANSCRIPTIONAL REGULATOR YGIV-RELATED"/>
    <property type="match status" value="1"/>
</dbReference>
<dbReference type="EMBL" id="RYZR01000002">
    <property type="protein sequence ID" value="RUL66650.1"/>
    <property type="molecule type" value="Genomic_DNA"/>
</dbReference>
<keyword evidence="2" id="KW-0238">DNA-binding</keyword>
<dbReference type="AlphaFoldDB" id="A0A3S0WRF7"/>
<dbReference type="InterPro" id="IPR018060">
    <property type="entry name" value="HTH_AraC"/>
</dbReference>
<evidence type="ECO:0000256" key="2">
    <source>
        <dbReference type="ARBA" id="ARBA00023125"/>
    </source>
</evidence>
<dbReference type="GO" id="GO:0043565">
    <property type="term" value="F:sequence-specific DNA binding"/>
    <property type="evidence" value="ECO:0007669"/>
    <property type="project" value="InterPro"/>
</dbReference>
<comment type="caution">
    <text evidence="5">The sequence shown here is derived from an EMBL/GenBank/DDBJ whole genome shotgun (WGS) entry which is preliminary data.</text>
</comment>
<dbReference type="SUPFAM" id="SSF46689">
    <property type="entry name" value="Homeodomain-like"/>
    <property type="match status" value="2"/>
</dbReference>
<reference evidence="5 6" key="1">
    <citation type="submission" date="2018-12" db="EMBL/GenBank/DDBJ databases">
        <title>Dyella dinghuensis sp. nov. DHOA06 and Dyella choica sp. nov. 4M-K27, isolated from forest soil.</title>
        <authorList>
            <person name="Qiu L.-H."/>
            <person name="Gao Z.-H."/>
        </authorList>
    </citation>
    <scope>NUCLEOTIDE SEQUENCE [LARGE SCALE GENOMIC DNA]</scope>
    <source>
        <strain evidence="5 6">DHOA06</strain>
    </source>
</reference>
<name>A0A3S0WRF7_9GAMM</name>
<dbReference type="Pfam" id="PF06445">
    <property type="entry name" value="GyrI-like"/>
    <property type="match status" value="1"/>
</dbReference>
<dbReference type="OrthoDB" id="282744at2"/>
<dbReference type="Proteomes" id="UP000267077">
    <property type="component" value="Unassembled WGS sequence"/>
</dbReference>
<dbReference type="InterPro" id="IPR010499">
    <property type="entry name" value="AraC_E-bd"/>
</dbReference>
<dbReference type="GO" id="GO:0003700">
    <property type="term" value="F:DNA-binding transcription factor activity"/>
    <property type="evidence" value="ECO:0007669"/>
    <property type="project" value="InterPro"/>
</dbReference>
<evidence type="ECO:0000256" key="1">
    <source>
        <dbReference type="ARBA" id="ARBA00023015"/>
    </source>
</evidence>